<keyword evidence="2" id="KW-1185">Reference proteome</keyword>
<reference evidence="1 2" key="1">
    <citation type="submission" date="2023-02" db="EMBL/GenBank/DDBJ databases">
        <title>Devosia algicola sp. nov., isolated from the phycosphere of marine algae.</title>
        <authorList>
            <person name="Kim J.M."/>
            <person name="Lee J.K."/>
            <person name="Choi B.J."/>
            <person name="Bayburt H."/>
            <person name="Jeon C.O."/>
        </authorList>
    </citation>
    <scope>NUCLEOTIDE SEQUENCE [LARGE SCALE GENOMIC DNA]</scope>
    <source>
        <strain evidence="1 2">G20-9</strain>
    </source>
</reference>
<dbReference type="EMBL" id="CP118246">
    <property type="protein sequence ID" value="WDR01332.1"/>
    <property type="molecule type" value="Genomic_DNA"/>
</dbReference>
<dbReference type="Proteomes" id="UP001220530">
    <property type="component" value="Chromosome"/>
</dbReference>
<evidence type="ECO:0000313" key="2">
    <source>
        <dbReference type="Proteomes" id="UP001220530"/>
    </source>
</evidence>
<sequence>MQIDDAFLDEFEADIVRLSRRTYAEVGVPMYLVPEDLTNQTAHHQPNAQGQTLHDTFTAVCAALAARNGALSSQDIAHVLEVLADRHFLDQPFSAVAR</sequence>
<organism evidence="1 2">
    <name type="scientific">Devosia algicola</name>
    <dbReference type="NCBI Taxonomy" id="3026418"/>
    <lineage>
        <taxon>Bacteria</taxon>
        <taxon>Pseudomonadati</taxon>
        <taxon>Pseudomonadota</taxon>
        <taxon>Alphaproteobacteria</taxon>
        <taxon>Hyphomicrobiales</taxon>
        <taxon>Devosiaceae</taxon>
        <taxon>Devosia</taxon>
    </lineage>
</organism>
<gene>
    <name evidence="1" type="ORF">PSQ19_10890</name>
</gene>
<evidence type="ECO:0000313" key="1">
    <source>
        <dbReference type="EMBL" id="WDR01332.1"/>
    </source>
</evidence>
<protein>
    <submittedName>
        <fullName evidence="1">Uncharacterized protein</fullName>
    </submittedName>
</protein>
<name>A0ABY7YJH7_9HYPH</name>
<accession>A0ABY7YJH7</accession>
<dbReference type="RefSeq" id="WP_282217743.1">
    <property type="nucleotide sequence ID" value="NZ_CP118246.1"/>
</dbReference>
<proteinExistence type="predicted"/>